<protein>
    <recommendedName>
        <fullName evidence="3">dTDP-4-dehydrorhamnose 3,5-epimerase</fullName>
        <ecNumber evidence="3">5.1.3.13</ecNumber>
    </recommendedName>
    <alternativeName>
        <fullName evidence="3">Thymidine diphospho-4-keto-rhamnose 3,5-epimerase</fullName>
    </alternativeName>
</protein>
<dbReference type="InterPro" id="IPR014710">
    <property type="entry name" value="RmlC-like_jellyroll"/>
</dbReference>
<evidence type="ECO:0000256" key="3">
    <source>
        <dbReference type="RuleBase" id="RU364069"/>
    </source>
</evidence>
<feature type="active site" description="Proton acceptor" evidence="1">
    <location>
        <position position="63"/>
    </location>
</feature>
<dbReference type="PANTHER" id="PTHR21047:SF2">
    <property type="entry name" value="THYMIDINE DIPHOSPHO-4-KETO-RHAMNOSE 3,5-EPIMERASE"/>
    <property type="match status" value="1"/>
</dbReference>
<dbReference type="Gene3D" id="2.60.120.10">
    <property type="entry name" value="Jelly Rolls"/>
    <property type="match status" value="1"/>
</dbReference>
<dbReference type="EMBL" id="DTDJ01000006">
    <property type="protein sequence ID" value="HGL16821.1"/>
    <property type="molecule type" value="Genomic_DNA"/>
</dbReference>
<proteinExistence type="inferred from homology"/>
<dbReference type="UniPathway" id="UPA00124"/>
<dbReference type="EC" id="5.1.3.13" evidence="3"/>
<dbReference type="SUPFAM" id="SSF51182">
    <property type="entry name" value="RmlC-like cupins"/>
    <property type="match status" value="1"/>
</dbReference>
<name>A0A7C2K4C8_UNCW3</name>
<dbReference type="NCBIfam" id="TIGR01221">
    <property type="entry name" value="rmlC"/>
    <property type="match status" value="1"/>
</dbReference>
<gene>
    <name evidence="4" type="primary">rfbC</name>
    <name evidence="4" type="ORF">ENQ77_02220</name>
    <name evidence="5" type="ORF">ENU66_00540</name>
</gene>
<comment type="similarity">
    <text evidence="3">Belongs to the dTDP-4-dehydrorhamnose 3,5-epimerase family.</text>
</comment>
<dbReference type="GO" id="GO:0008830">
    <property type="term" value="F:dTDP-4-dehydrorhamnose 3,5-epimerase activity"/>
    <property type="evidence" value="ECO:0007669"/>
    <property type="project" value="UniProtKB-UniRule"/>
</dbReference>
<dbReference type="InterPro" id="IPR000888">
    <property type="entry name" value="RmlC-like"/>
</dbReference>
<reference evidence="4" key="1">
    <citation type="journal article" date="2020" name="mSystems">
        <title>Genome- and Community-Level Interaction Insights into Carbon Utilization and Element Cycling Functions of Hydrothermarchaeota in Hydrothermal Sediment.</title>
        <authorList>
            <person name="Zhou Z."/>
            <person name="Liu Y."/>
            <person name="Xu W."/>
            <person name="Pan J."/>
            <person name="Luo Z.H."/>
            <person name="Li M."/>
        </authorList>
    </citation>
    <scope>NUCLEOTIDE SEQUENCE [LARGE SCALE GENOMIC DNA]</scope>
    <source>
        <strain evidence="4">SpSt-34</strain>
        <strain evidence="5">SpSt-69</strain>
    </source>
</reference>
<dbReference type="InterPro" id="IPR011051">
    <property type="entry name" value="RmlC_Cupin_sf"/>
</dbReference>
<evidence type="ECO:0000313" key="5">
    <source>
        <dbReference type="EMBL" id="HGL16821.1"/>
    </source>
</evidence>
<sequence length="187" mass="21606">MDNFKFYNLELPGLVLIEPKAFEDHRGFFMEIFKENIYYDNLGVHFVQDNLSFSKKGVLRGLHFQKRPSAQAKLVQVVHGEIFDVAVDIRKGSPTFGRWVGLILSSKNRLQLFIPEGFAHGFCVLSETATVLYKTSAFYDRECERGIIWNDPEIGIDWPIKDPILSEKDSKLPTLANADIDFYYYEK</sequence>
<evidence type="ECO:0000256" key="2">
    <source>
        <dbReference type="PIRSR" id="PIRSR600888-3"/>
    </source>
</evidence>
<evidence type="ECO:0000313" key="4">
    <source>
        <dbReference type="EMBL" id="HEN27483.1"/>
    </source>
</evidence>
<dbReference type="EMBL" id="DSOL01000061">
    <property type="protein sequence ID" value="HEN27483.1"/>
    <property type="molecule type" value="Genomic_DNA"/>
</dbReference>
<comment type="function">
    <text evidence="3">Catalyzes the epimerization of the C3' and C5'positions of dTDP-6-deoxy-D-xylo-4-hexulose, forming dTDP-6-deoxy-L-lyxo-4-hexulose.</text>
</comment>
<comment type="pathway">
    <text evidence="3">Carbohydrate biosynthesis; dTDP-L-rhamnose biosynthesis.</text>
</comment>
<dbReference type="PANTHER" id="PTHR21047">
    <property type="entry name" value="DTDP-6-DEOXY-D-GLUCOSE-3,5 EPIMERASE"/>
    <property type="match status" value="1"/>
</dbReference>
<dbReference type="AlphaFoldDB" id="A0A7C2K4C8"/>
<dbReference type="GO" id="GO:0005829">
    <property type="term" value="C:cytosol"/>
    <property type="evidence" value="ECO:0007669"/>
    <property type="project" value="TreeGrafter"/>
</dbReference>
<comment type="caution">
    <text evidence="4">The sequence shown here is derived from an EMBL/GenBank/DDBJ whole genome shotgun (WGS) entry which is preliminary data.</text>
</comment>
<comment type="catalytic activity">
    <reaction evidence="3">
        <text>dTDP-4-dehydro-6-deoxy-alpha-D-glucose = dTDP-4-dehydro-beta-L-rhamnose</text>
        <dbReference type="Rhea" id="RHEA:16969"/>
        <dbReference type="ChEBI" id="CHEBI:57649"/>
        <dbReference type="ChEBI" id="CHEBI:62830"/>
        <dbReference type="EC" id="5.1.3.13"/>
    </reaction>
</comment>
<accession>A0A7C2K4C8</accession>
<evidence type="ECO:0000256" key="1">
    <source>
        <dbReference type="PIRSR" id="PIRSR600888-1"/>
    </source>
</evidence>
<dbReference type="GO" id="GO:0019305">
    <property type="term" value="P:dTDP-rhamnose biosynthetic process"/>
    <property type="evidence" value="ECO:0007669"/>
    <property type="project" value="UniProtKB-UniRule"/>
</dbReference>
<dbReference type="CDD" id="cd00438">
    <property type="entry name" value="cupin_RmlC"/>
    <property type="match status" value="1"/>
</dbReference>
<dbReference type="GO" id="GO:0000271">
    <property type="term" value="P:polysaccharide biosynthetic process"/>
    <property type="evidence" value="ECO:0007669"/>
    <property type="project" value="TreeGrafter"/>
</dbReference>
<comment type="subunit">
    <text evidence="3">Homodimer.</text>
</comment>
<feature type="site" description="Participates in a stacking interaction with the thymidine ring of dTDP-4-oxo-6-deoxyglucose" evidence="2">
    <location>
        <position position="139"/>
    </location>
</feature>
<organism evidence="4">
    <name type="scientific">candidate division WOR-3 bacterium</name>
    <dbReference type="NCBI Taxonomy" id="2052148"/>
    <lineage>
        <taxon>Bacteria</taxon>
        <taxon>Bacteria division WOR-3</taxon>
    </lineage>
</organism>
<feature type="active site" description="Proton donor" evidence="1">
    <location>
        <position position="133"/>
    </location>
</feature>
<keyword evidence="3 4" id="KW-0413">Isomerase</keyword>
<dbReference type="Pfam" id="PF00908">
    <property type="entry name" value="dTDP_sugar_isom"/>
    <property type="match status" value="1"/>
</dbReference>